<dbReference type="PANTHER" id="PTHR30544">
    <property type="entry name" value="23S RRNA METHYLTRANSFERASE"/>
    <property type="match status" value="1"/>
</dbReference>
<keyword evidence="11 12" id="KW-1015">Disulfide bond</keyword>
<dbReference type="EMBL" id="CP001631">
    <property type="protein sequence ID" value="ACU53133.1"/>
    <property type="molecule type" value="Genomic_DNA"/>
</dbReference>
<evidence type="ECO:0000256" key="9">
    <source>
        <dbReference type="ARBA" id="ARBA00023004"/>
    </source>
</evidence>
<dbReference type="InterPro" id="IPR006638">
    <property type="entry name" value="Elp3/MiaA/NifB-like_rSAM"/>
</dbReference>
<feature type="binding site" evidence="12">
    <location>
        <position position="113"/>
    </location>
    <ligand>
        <name>[4Fe-4S] cluster</name>
        <dbReference type="ChEBI" id="CHEBI:49883"/>
        <note>4Fe-4S-S-AdoMet</note>
    </ligand>
</feature>
<dbReference type="SFLD" id="SFLDS00029">
    <property type="entry name" value="Radical_SAM"/>
    <property type="match status" value="1"/>
</dbReference>
<dbReference type="STRING" id="525909.Afer_0164"/>
<keyword evidence="8 12" id="KW-0479">Metal-binding</keyword>
<evidence type="ECO:0000256" key="6">
    <source>
        <dbReference type="ARBA" id="ARBA00022679"/>
    </source>
</evidence>
<evidence type="ECO:0000256" key="11">
    <source>
        <dbReference type="ARBA" id="ARBA00023157"/>
    </source>
</evidence>
<feature type="active site" description="Proton acceptor" evidence="12">
    <location>
        <position position="86"/>
    </location>
</feature>
<dbReference type="SFLD" id="SFLDF00275">
    <property type="entry name" value="adenosine_C2_methyltransferase"/>
    <property type="match status" value="1"/>
</dbReference>
<comment type="function">
    <text evidence="12">Specifically methylates position 2 of adenine 2503 in 23S rRNA and position 2 of adenine 37 in tRNAs.</text>
</comment>
<reference evidence="14 15" key="1">
    <citation type="journal article" date="2009" name="Stand. Genomic Sci.">
        <title>Complete genome sequence of Acidimicrobium ferrooxidans type strain (ICP).</title>
        <authorList>
            <person name="Clum A."/>
            <person name="Nolan M."/>
            <person name="Lang E."/>
            <person name="Glavina Del Rio T."/>
            <person name="Tice H."/>
            <person name="Copeland A."/>
            <person name="Cheng J.F."/>
            <person name="Lucas S."/>
            <person name="Chen F."/>
            <person name="Bruce D."/>
            <person name="Goodwin L."/>
            <person name="Pitluck S."/>
            <person name="Ivanova N."/>
            <person name="Mavrommatis K."/>
            <person name="Mikhailova N."/>
            <person name="Pati A."/>
            <person name="Chen A."/>
            <person name="Palaniappan K."/>
            <person name="Goker M."/>
            <person name="Spring S."/>
            <person name="Land M."/>
            <person name="Hauser L."/>
            <person name="Chang Y.J."/>
            <person name="Jeffries C.C."/>
            <person name="Chain P."/>
            <person name="Bristow J."/>
            <person name="Eisen J.A."/>
            <person name="Markowitz V."/>
            <person name="Hugenholtz P."/>
            <person name="Kyrpides N.C."/>
            <person name="Klenk H.P."/>
            <person name="Lapidus A."/>
        </authorList>
    </citation>
    <scope>NUCLEOTIDE SEQUENCE [LARGE SCALE GENOMIC DNA]</scope>
    <source>
        <strain evidence="15">DSM 10331 / JCM 15462 / NBRC 103882 / ICP</strain>
    </source>
</reference>
<dbReference type="eggNOG" id="COG0820">
    <property type="taxonomic scope" value="Bacteria"/>
</dbReference>
<evidence type="ECO:0000256" key="2">
    <source>
        <dbReference type="ARBA" id="ARBA00022485"/>
    </source>
</evidence>
<dbReference type="EC" id="2.1.1.192" evidence="12"/>
<dbReference type="AlphaFoldDB" id="C7M235"/>
<keyword evidence="7 12" id="KW-0949">S-adenosyl-L-methionine</keyword>
<feature type="active site" description="S-methylcysteine intermediate" evidence="12">
    <location>
        <position position="326"/>
    </location>
</feature>
<evidence type="ECO:0000256" key="8">
    <source>
        <dbReference type="ARBA" id="ARBA00022723"/>
    </source>
</evidence>
<protein>
    <recommendedName>
        <fullName evidence="12">Probable dual-specificity RNA methyltransferase RlmN</fullName>
        <ecNumber evidence="12">2.1.1.192</ecNumber>
    </recommendedName>
    <alternativeName>
        <fullName evidence="12">23S rRNA (adenine(2503)-C(2))-methyltransferase</fullName>
    </alternativeName>
    <alternativeName>
        <fullName evidence="12">23S rRNA m2A2503 methyltransferase</fullName>
    </alternativeName>
    <alternativeName>
        <fullName evidence="12">Ribosomal RNA large subunit methyltransferase N</fullName>
    </alternativeName>
    <alternativeName>
        <fullName evidence="12">tRNA (adenine(37)-C(2))-methyltransferase</fullName>
    </alternativeName>
    <alternativeName>
        <fullName evidence="12">tRNA m2A37 methyltransferase</fullName>
    </alternativeName>
</protein>
<dbReference type="GO" id="GO:0019843">
    <property type="term" value="F:rRNA binding"/>
    <property type="evidence" value="ECO:0007669"/>
    <property type="project" value="UniProtKB-UniRule"/>
</dbReference>
<evidence type="ECO:0000313" key="15">
    <source>
        <dbReference type="Proteomes" id="UP000000771"/>
    </source>
</evidence>
<feature type="binding site" evidence="12">
    <location>
        <position position="110"/>
    </location>
    <ligand>
        <name>[4Fe-4S] cluster</name>
        <dbReference type="ChEBI" id="CHEBI:49883"/>
        <note>4Fe-4S-S-AdoMet</note>
    </ligand>
</feature>
<dbReference type="RefSeq" id="WP_015797638.1">
    <property type="nucleotide sequence ID" value="NC_013124.1"/>
</dbReference>
<dbReference type="GO" id="GO:0005737">
    <property type="term" value="C:cytoplasm"/>
    <property type="evidence" value="ECO:0007669"/>
    <property type="project" value="UniProtKB-SubCell"/>
</dbReference>
<feature type="binding site" evidence="12">
    <location>
        <begin position="207"/>
        <end position="209"/>
    </location>
    <ligand>
        <name>S-adenosyl-L-methionine</name>
        <dbReference type="ChEBI" id="CHEBI:59789"/>
    </ligand>
</feature>
<dbReference type="Proteomes" id="UP000000771">
    <property type="component" value="Chromosome"/>
</dbReference>
<evidence type="ECO:0000256" key="5">
    <source>
        <dbReference type="ARBA" id="ARBA00022603"/>
    </source>
</evidence>
<evidence type="ECO:0000256" key="10">
    <source>
        <dbReference type="ARBA" id="ARBA00023014"/>
    </source>
</evidence>
<proteinExistence type="inferred from homology"/>
<dbReference type="InterPro" id="IPR004383">
    <property type="entry name" value="rRNA_lsu_MTrfase_RlmN/Cfr"/>
</dbReference>
<dbReference type="GO" id="GO:0000049">
    <property type="term" value="F:tRNA binding"/>
    <property type="evidence" value="ECO:0007669"/>
    <property type="project" value="UniProtKB-UniRule"/>
</dbReference>
<keyword evidence="3 12" id="KW-0963">Cytoplasm</keyword>
<keyword evidence="6 12" id="KW-0808">Transferase</keyword>
<dbReference type="InterPro" id="IPR040072">
    <property type="entry name" value="Methyltransferase_A"/>
</dbReference>
<dbReference type="SFLD" id="SFLDG01062">
    <property type="entry name" value="methyltransferase_(Class_A)"/>
    <property type="match status" value="1"/>
</dbReference>
<dbReference type="GO" id="GO:0051539">
    <property type="term" value="F:4 iron, 4 sulfur cluster binding"/>
    <property type="evidence" value="ECO:0007669"/>
    <property type="project" value="UniProtKB-UniRule"/>
</dbReference>
<feature type="binding site" evidence="12">
    <location>
        <position position="184"/>
    </location>
    <ligand>
        <name>S-adenosyl-L-methionine</name>
        <dbReference type="ChEBI" id="CHEBI:59789"/>
    </ligand>
</feature>
<dbReference type="HAMAP" id="MF_01849">
    <property type="entry name" value="RNA_methyltr_RlmN"/>
    <property type="match status" value="1"/>
</dbReference>
<accession>C7M235</accession>
<comment type="similarity">
    <text evidence="12">Belongs to the radical SAM superfamily. RlmN family.</text>
</comment>
<keyword evidence="12" id="KW-0819">tRNA processing</keyword>
<dbReference type="GO" id="GO:0046872">
    <property type="term" value="F:metal ion binding"/>
    <property type="evidence" value="ECO:0007669"/>
    <property type="project" value="UniProtKB-KW"/>
</dbReference>
<comment type="caution">
    <text evidence="12">Lacks conserved residue(s) required for the propagation of feature annotation.</text>
</comment>
<keyword evidence="10 12" id="KW-0411">Iron-sulfur</keyword>
<feature type="binding site" evidence="12">
    <location>
        <position position="106"/>
    </location>
    <ligand>
        <name>[4Fe-4S] cluster</name>
        <dbReference type="ChEBI" id="CHEBI:49883"/>
        <note>4Fe-4S-S-AdoMet</note>
    </ligand>
</feature>
<evidence type="ECO:0000256" key="1">
    <source>
        <dbReference type="ARBA" id="ARBA00004496"/>
    </source>
</evidence>
<dbReference type="GO" id="GO:0070040">
    <property type="term" value="F:rRNA (adenine(2503)-C2-)-methyltransferase activity"/>
    <property type="evidence" value="ECO:0007669"/>
    <property type="project" value="UniProtKB-UniRule"/>
</dbReference>
<dbReference type="NCBIfam" id="TIGR00048">
    <property type="entry name" value="rRNA_mod_RlmN"/>
    <property type="match status" value="1"/>
</dbReference>
<evidence type="ECO:0000256" key="12">
    <source>
        <dbReference type="HAMAP-Rule" id="MF_01849"/>
    </source>
</evidence>
<gene>
    <name evidence="12" type="primary">rlmN</name>
    <name evidence="14" type="ordered locus">Afer_0164</name>
</gene>
<comment type="cofactor">
    <cofactor evidence="12">
        <name>[4Fe-4S] cluster</name>
        <dbReference type="ChEBI" id="CHEBI:49883"/>
    </cofactor>
    <text evidence="12">Binds 1 [4Fe-4S] cluster. The cluster is coordinated with 3 cysteines and an exchangeable S-adenosyl-L-methionine.</text>
</comment>
<dbReference type="InterPro" id="IPR013785">
    <property type="entry name" value="Aldolase_TIM"/>
</dbReference>
<dbReference type="PROSITE" id="PS51918">
    <property type="entry name" value="RADICAL_SAM"/>
    <property type="match status" value="1"/>
</dbReference>
<sequence length="353" mass="38067">MASVYELDRAAVRALVPWPDWRIEQLFHGLYHEGQRLEAISTLPARMRAELASHLDPGLTERRREHADDGETVKFALEAADGALVETVVMQSARRISVCVSSQAGCAMGCRFCATGQAGFVRHLGVGEIVEQLAIAQRSVRPRRLTHVVFMGMGEPLANASVAIEAIRRIRADFGISPRRVTVSTVGIVPGIRRLAHADLGVTLAVSLHAANDAARSDLVPMNRRYGIDAVLDAAQEFSELTGRRVTLEWALIAGVNDRDRDATELAGHARRLAAHVNLIPLNPTPGYPMVGTDPDGVARFARRLRSLGVNVTVRDTRGRSIDAACGQLAADVARGGPAGASAVRFARRMVSA</sequence>
<comment type="miscellaneous">
    <text evidence="12">Reaction proceeds by a ping-pong mechanism involving intermediate methylation of a conserved cysteine residue.</text>
</comment>
<dbReference type="PANTHER" id="PTHR30544:SF5">
    <property type="entry name" value="RADICAL SAM CORE DOMAIN-CONTAINING PROTEIN"/>
    <property type="match status" value="1"/>
</dbReference>
<dbReference type="HOGENOM" id="CLU_029101_0_1_11"/>
<dbReference type="InterPro" id="IPR058240">
    <property type="entry name" value="rSAM_sf"/>
</dbReference>
<comment type="catalytic activity">
    <reaction evidence="12">
        <text>adenosine(37) in tRNA + 2 reduced [2Fe-2S]-[ferredoxin] + 2 S-adenosyl-L-methionine = 2-methyladenosine(37) in tRNA + 5'-deoxyadenosine + L-methionine + 2 oxidized [2Fe-2S]-[ferredoxin] + S-adenosyl-L-homocysteine</text>
        <dbReference type="Rhea" id="RHEA:43332"/>
        <dbReference type="Rhea" id="RHEA-COMP:10000"/>
        <dbReference type="Rhea" id="RHEA-COMP:10001"/>
        <dbReference type="Rhea" id="RHEA-COMP:10162"/>
        <dbReference type="Rhea" id="RHEA-COMP:10485"/>
        <dbReference type="ChEBI" id="CHEBI:17319"/>
        <dbReference type="ChEBI" id="CHEBI:33737"/>
        <dbReference type="ChEBI" id="CHEBI:33738"/>
        <dbReference type="ChEBI" id="CHEBI:57844"/>
        <dbReference type="ChEBI" id="CHEBI:57856"/>
        <dbReference type="ChEBI" id="CHEBI:59789"/>
        <dbReference type="ChEBI" id="CHEBI:74411"/>
        <dbReference type="ChEBI" id="CHEBI:74497"/>
        <dbReference type="EC" id="2.1.1.192"/>
    </reaction>
</comment>
<keyword evidence="5 12" id="KW-0489">Methyltransferase</keyword>
<dbReference type="OrthoDB" id="9793973at2"/>
<dbReference type="SMART" id="SM00729">
    <property type="entry name" value="Elp3"/>
    <property type="match status" value="1"/>
</dbReference>
<dbReference type="PIRSF" id="PIRSF006004">
    <property type="entry name" value="CHP00048"/>
    <property type="match status" value="1"/>
</dbReference>
<evidence type="ECO:0000256" key="4">
    <source>
        <dbReference type="ARBA" id="ARBA00022552"/>
    </source>
</evidence>
<feature type="binding site" evidence="12">
    <location>
        <position position="283"/>
    </location>
    <ligand>
        <name>S-adenosyl-L-methionine</name>
        <dbReference type="ChEBI" id="CHEBI:59789"/>
    </ligand>
</feature>
<comment type="subcellular location">
    <subcellularLocation>
        <location evidence="1 12">Cytoplasm</location>
    </subcellularLocation>
</comment>
<feature type="domain" description="Radical SAM core" evidence="13">
    <location>
        <begin position="92"/>
        <end position="323"/>
    </location>
</feature>
<feature type="binding site" evidence="12">
    <location>
        <begin position="154"/>
        <end position="155"/>
    </location>
    <ligand>
        <name>S-adenosyl-L-methionine</name>
        <dbReference type="ChEBI" id="CHEBI:59789"/>
    </ligand>
</feature>
<comment type="catalytic activity">
    <reaction evidence="12">
        <text>adenosine(2503) in 23S rRNA + 2 reduced [2Fe-2S]-[ferredoxin] + 2 S-adenosyl-L-methionine = 2-methyladenosine(2503) in 23S rRNA + 5'-deoxyadenosine + L-methionine + 2 oxidized [2Fe-2S]-[ferredoxin] + S-adenosyl-L-homocysteine</text>
        <dbReference type="Rhea" id="RHEA:42916"/>
        <dbReference type="Rhea" id="RHEA-COMP:10000"/>
        <dbReference type="Rhea" id="RHEA-COMP:10001"/>
        <dbReference type="Rhea" id="RHEA-COMP:10152"/>
        <dbReference type="Rhea" id="RHEA-COMP:10282"/>
        <dbReference type="ChEBI" id="CHEBI:17319"/>
        <dbReference type="ChEBI" id="CHEBI:33737"/>
        <dbReference type="ChEBI" id="CHEBI:33738"/>
        <dbReference type="ChEBI" id="CHEBI:57844"/>
        <dbReference type="ChEBI" id="CHEBI:57856"/>
        <dbReference type="ChEBI" id="CHEBI:59789"/>
        <dbReference type="ChEBI" id="CHEBI:74411"/>
        <dbReference type="ChEBI" id="CHEBI:74497"/>
        <dbReference type="EC" id="2.1.1.192"/>
    </reaction>
</comment>
<dbReference type="FunFam" id="3.20.20.70:FF:000014">
    <property type="entry name" value="Probable dual-specificity RNA methyltransferase RlmN"/>
    <property type="match status" value="1"/>
</dbReference>
<evidence type="ECO:0000259" key="13">
    <source>
        <dbReference type="PROSITE" id="PS51918"/>
    </source>
</evidence>
<dbReference type="KEGG" id="afo:Afer_0164"/>
<dbReference type="GO" id="GO:0002935">
    <property type="term" value="F:tRNA (adenine(37)-C2)-methyltransferase activity"/>
    <property type="evidence" value="ECO:0007669"/>
    <property type="project" value="UniProtKB-UniRule"/>
</dbReference>
<organism evidence="14 15">
    <name type="scientific">Acidimicrobium ferrooxidans (strain DSM 10331 / JCM 15462 / NBRC 103882 / ICP)</name>
    <dbReference type="NCBI Taxonomy" id="525909"/>
    <lineage>
        <taxon>Bacteria</taxon>
        <taxon>Bacillati</taxon>
        <taxon>Actinomycetota</taxon>
        <taxon>Acidimicrobiia</taxon>
        <taxon>Acidimicrobiales</taxon>
        <taxon>Acidimicrobiaceae</taxon>
        <taxon>Acidimicrobium</taxon>
    </lineage>
</organism>
<dbReference type="CDD" id="cd01335">
    <property type="entry name" value="Radical_SAM"/>
    <property type="match status" value="1"/>
</dbReference>
<keyword evidence="15" id="KW-1185">Reference proteome</keyword>
<evidence type="ECO:0000256" key="7">
    <source>
        <dbReference type="ARBA" id="ARBA00022691"/>
    </source>
</evidence>
<dbReference type="Gene3D" id="3.20.20.70">
    <property type="entry name" value="Aldolase class I"/>
    <property type="match status" value="1"/>
</dbReference>
<keyword evidence="9 12" id="KW-0408">Iron</keyword>
<keyword evidence="4 12" id="KW-0698">rRNA processing</keyword>
<dbReference type="InterPro" id="IPR007197">
    <property type="entry name" value="rSAM"/>
</dbReference>
<evidence type="ECO:0000313" key="14">
    <source>
        <dbReference type="EMBL" id="ACU53133.1"/>
    </source>
</evidence>
<dbReference type="GO" id="GO:0070475">
    <property type="term" value="P:rRNA base methylation"/>
    <property type="evidence" value="ECO:0007669"/>
    <property type="project" value="UniProtKB-UniRule"/>
</dbReference>
<name>C7M235_ACIFD</name>
<evidence type="ECO:0000256" key="3">
    <source>
        <dbReference type="ARBA" id="ARBA00022490"/>
    </source>
</evidence>
<dbReference type="InterPro" id="IPR027492">
    <property type="entry name" value="RNA_MTrfase_RlmN"/>
</dbReference>
<keyword evidence="2 12" id="KW-0004">4Fe-4S</keyword>
<dbReference type="SUPFAM" id="SSF102114">
    <property type="entry name" value="Radical SAM enzymes"/>
    <property type="match status" value="1"/>
</dbReference>
<dbReference type="GO" id="GO:0030488">
    <property type="term" value="P:tRNA methylation"/>
    <property type="evidence" value="ECO:0007669"/>
    <property type="project" value="UniProtKB-UniRule"/>
</dbReference>
<dbReference type="Pfam" id="PF04055">
    <property type="entry name" value="Radical_SAM"/>
    <property type="match status" value="1"/>
</dbReference>